<protein>
    <recommendedName>
        <fullName evidence="2">histidine kinase</fullName>
        <ecNumber evidence="2">2.7.13.3</ecNumber>
    </recommendedName>
</protein>
<dbReference type="PROSITE" id="PS50109">
    <property type="entry name" value="HIS_KIN"/>
    <property type="match status" value="1"/>
</dbReference>
<sequence length="561" mass="64222">MNHYDLFPEIGQEWRDKHQQVLKGSYESNPAELFVRHDGTEQWIKWSVGPTYDDDGNINGMVMSSEDITETMEIKMKIDREHQLLLDASNKAKIGSWEMNYLTNELYWSDVTKMIHEVDMDYVPDVSTGIEFYKPGYNQKKITKLFTDSNATGNSYDVELQIITAKGNERWVRSVIKADMEHGKCIRQYGTFEDITERVLINLKYKQAVKRFHDGFQASGVGMLVIDPLTLKIKDSNPSISKMLDLDKSNLVKTSLENHVRKEDFPGLFQAVADLLSEQSNHLILDLNLKKSTGRYVSCSLMGTLLEDEYGNPVDLIVQILDVSEVKKKELELQSSTQQIKKQNERLLNFAHIVSHNLRSHSSNFEVLLQLYVQETLEEDKENIIKLLKASSSQLSETINHLNDVVAVNIEKIELTRMFLKENIFNVMENISSEIAKHDISVDVDIDDDFIIVASPAYMESIILNLLTNSIKYRKKDVPAHIRISAFKHKNKCRIIFEDNGIGIDMKQHGHKVFGMYKTFHGNKDARGIGLYMTKNQVEAMGGTIRVQSTKDVGTIFKITL</sequence>
<feature type="domain" description="PAC" evidence="7">
    <location>
        <begin position="27"/>
        <end position="80"/>
    </location>
</feature>
<dbReference type="InterPro" id="IPR052162">
    <property type="entry name" value="Sensor_kinase/Photoreceptor"/>
</dbReference>
<feature type="domain" description="Histidine kinase" evidence="6">
    <location>
        <begin position="353"/>
        <end position="561"/>
    </location>
</feature>
<dbReference type="PANTHER" id="PTHR43304:SF1">
    <property type="entry name" value="PAC DOMAIN-CONTAINING PROTEIN"/>
    <property type="match status" value="1"/>
</dbReference>
<dbReference type="Pfam" id="PF02518">
    <property type="entry name" value="HATPase_c"/>
    <property type="match status" value="1"/>
</dbReference>
<dbReference type="InterPro" id="IPR005467">
    <property type="entry name" value="His_kinase_dom"/>
</dbReference>
<dbReference type="STRING" id="1454201.NMS_0626"/>
<feature type="domain" description="PAC" evidence="7">
    <location>
        <begin position="156"/>
        <end position="207"/>
    </location>
</feature>
<gene>
    <name evidence="8" type="ORF">NMS_0626</name>
</gene>
<dbReference type="PANTHER" id="PTHR43304">
    <property type="entry name" value="PHYTOCHROME-LIKE PROTEIN CPH1"/>
    <property type="match status" value="1"/>
</dbReference>
<dbReference type="InterPro" id="IPR000014">
    <property type="entry name" value="PAS"/>
</dbReference>
<dbReference type="InterPro" id="IPR003594">
    <property type="entry name" value="HATPase_dom"/>
</dbReference>
<dbReference type="HOGENOM" id="CLU_000445_114_71_10"/>
<evidence type="ECO:0000256" key="3">
    <source>
        <dbReference type="ARBA" id="ARBA00022553"/>
    </source>
</evidence>
<dbReference type="InterPro" id="IPR001610">
    <property type="entry name" value="PAC"/>
</dbReference>
<keyword evidence="5" id="KW-0418">Kinase</keyword>
<organism evidence="8 9">
    <name type="scientific">Nonlabens marinus S1-08</name>
    <dbReference type="NCBI Taxonomy" id="1454201"/>
    <lineage>
        <taxon>Bacteria</taxon>
        <taxon>Pseudomonadati</taxon>
        <taxon>Bacteroidota</taxon>
        <taxon>Flavobacteriia</taxon>
        <taxon>Flavobacteriales</taxon>
        <taxon>Flavobacteriaceae</taxon>
        <taxon>Nonlabens</taxon>
    </lineage>
</organism>
<evidence type="ECO:0000313" key="8">
    <source>
        <dbReference type="EMBL" id="BAO54635.1"/>
    </source>
</evidence>
<dbReference type="PRINTS" id="PR00344">
    <property type="entry name" value="BCTRLSENSOR"/>
</dbReference>
<evidence type="ECO:0000256" key="5">
    <source>
        <dbReference type="ARBA" id="ARBA00022777"/>
    </source>
</evidence>
<dbReference type="Gene3D" id="2.10.70.100">
    <property type="match status" value="1"/>
</dbReference>
<reference evidence="8 9" key="1">
    <citation type="journal article" date="2014" name="Proc. Natl. Acad. Sci. U.S.A.">
        <title>Functional characterization of flavobacteria rhodopsins reveals a unique class of light-driven chloride pump in bacteria.</title>
        <authorList>
            <person name="Yoshizawa S."/>
            <person name="Kumagai Y."/>
            <person name="Kim H."/>
            <person name="Ogura Y."/>
            <person name="Hayashi T."/>
            <person name="Iwasaki W."/>
            <person name="DeLong E.F."/>
            <person name="Kogure K."/>
        </authorList>
    </citation>
    <scope>NUCLEOTIDE SEQUENCE [LARGE SCALE GENOMIC DNA]</scope>
    <source>
        <strain evidence="8 9">S1-08</strain>
    </source>
</reference>
<dbReference type="SUPFAM" id="SSF55874">
    <property type="entry name" value="ATPase domain of HSP90 chaperone/DNA topoisomerase II/histidine kinase"/>
    <property type="match status" value="1"/>
</dbReference>
<keyword evidence="3" id="KW-0597">Phosphoprotein</keyword>
<dbReference type="InterPro" id="IPR013656">
    <property type="entry name" value="PAS_4"/>
</dbReference>
<dbReference type="NCBIfam" id="TIGR00229">
    <property type="entry name" value="sensory_box"/>
    <property type="match status" value="1"/>
</dbReference>
<dbReference type="Pfam" id="PF08448">
    <property type="entry name" value="PAS_4"/>
    <property type="match status" value="1"/>
</dbReference>
<keyword evidence="4" id="KW-0808">Transferase</keyword>
<accession>W8VPQ9</accession>
<dbReference type="Gene3D" id="3.30.565.10">
    <property type="entry name" value="Histidine kinase-like ATPase, C-terminal domain"/>
    <property type="match status" value="1"/>
</dbReference>
<dbReference type="InterPro" id="IPR000700">
    <property type="entry name" value="PAS-assoc_C"/>
</dbReference>
<dbReference type="GO" id="GO:0004673">
    <property type="term" value="F:protein histidine kinase activity"/>
    <property type="evidence" value="ECO:0007669"/>
    <property type="project" value="UniProtKB-EC"/>
</dbReference>
<dbReference type="InterPro" id="IPR004358">
    <property type="entry name" value="Sig_transdc_His_kin-like_C"/>
</dbReference>
<dbReference type="Proteomes" id="UP000031760">
    <property type="component" value="Chromosome"/>
</dbReference>
<dbReference type="KEGG" id="nmf:NMS_0626"/>
<dbReference type="PROSITE" id="PS50113">
    <property type="entry name" value="PAC"/>
    <property type="match status" value="2"/>
</dbReference>
<keyword evidence="9" id="KW-1185">Reference proteome</keyword>
<evidence type="ECO:0000256" key="4">
    <source>
        <dbReference type="ARBA" id="ARBA00022679"/>
    </source>
</evidence>
<dbReference type="InterPro" id="IPR035965">
    <property type="entry name" value="PAS-like_dom_sf"/>
</dbReference>
<comment type="catalytic activity">
    <reaction evidence="1">
        <text>ATP + protein L-histidine = ADP + protein N-phospho-L-histidine.</text>
        <dbReference type="EC" id="2.7.13.3"/>
    </reaction>
</comment>
<dbReference type="SMART" id="SM00086">
    <property type="entry name" value="PAC"/>
    <property type="match status" value="3"/>
</dbReference>
<dbReference type="Gene3D" id="1.10.287.130">
    <property type="match status" value="1"/>
</dbReference>
<dbReference type="SMART" id="SM00091">
    <property type="entry name" value="PAS"/>
    <property type="match status" value="1"/>
</dbReference>
<evidence type="ECO:0000313" key="9">
    <source>
        <dbReference type="Proteomes" id="UP000031760"/>
    </source>
</evidence>
<proteinExistence type="predicted"/>
<dbReference type="EC" id="2.7.13.3" evidence="2"/>
<evidence type="ECO:0000256" key="1">
    <source>
        <dbReference type="ARBA" id="ARBA00000085"/>
    </source>
</evidence>
<dbReference type="SMART" id="SM00387">
    <property type="entry name" value="HATPase_c"/>
    <property type="match status" value="1"/>
</dbReference>
<dbReference type="Gene3D" id="3.30.450.20">
    <property type="entry name" value="PAS domain"/>
    <property type="match status" value="3"/>
</dbReference>
<dbReference type="AlphaFoldDB" id="W8VPQ9"/>
<dbReference type="SUPFAM" id="SSF55785">
    <property type="entry name" value="PYP-like sensor domain (PAS domain)"/>
    <property type="match status" value="3"/>
</dbReference>
<dbReference type="EMBL" id="AP014548">
    <property type="protein sequence ID" value="BAO54635.1"/>
    <property type="molecule type" value="Genomic_DNA"/>
</dbReference>
<name>W8VPQ9_9FLAO</name>
<dbReference type="InterPro" id="IPR036890">
    <property type="entry name" value="HATPase_C_sf"/>
</dbReference>
<evidence type="ECO:0000259" key="7">
    <source>
        <dbReference type="PROSITE" id="PS50113"/>
    </source>
</evidence>
<evidence type="ECO:0000259" key="6">
    <source>
        <dbReference type="PROSITE" id="PS50109"/>
    </source>
</evidence>
<dbReference type="CDD" id="cd00130">
    <property type="entry name" value="PAS"/>
    <property type="match status" value="2"/>
</dbReference>
<evidence type="ECO:0000256" key="2">
    <source>
        <dbReference type="ARBA" id="ARBA00012438"/>
    </source>
</evidence>